<evidence type="ECO:0000256" key="2">
    <source>
        <dbReference type="SAM" id="SignalP"/>
    </source>
</evidence>
<dbReference type="EMBL" id="JARKIE010000462">
    <property type="protein sequence ID" value="KAJ7636163.1"/>
    <property type="molecule type" value="Genomic_DNA"/>
</dbReference>
<sequence length="137" mass="15429">MFRGWLFSWLAGVSWQSLCLVRKTVQNDGEQVGKYLGTLLRGPRVCSKFLIGLGIRGTESILELRKEQDEHGPVCSSRMSTWGLILELMVVTTARTVRYYLFHCQGPFDGEDVGERDEKGDVEHEVEKVGSYGNGTK</sequence>
<evidence type="ECO:0008006" key="5">
    <source>
        <dbReference type="Google" id="ProtNLM"/>
    </source>
</evidence>
<organism evidence="3 4">
    <name type="scientific">Mycena rosella</name>
    <name type="common">Pink bonnet</name>
    <name type="synonym">Agaricus rosellus</name>
    <dbReference type="NCBI Taxonomy" id="1033263"/>
    <lineage>
        <taxon>Eukaryota</taxon>
        <taxon>Fungi</taxon>
        <taxon>Dikarya</taxon>
        <taxon>Basidiomycota</taxon>
        <taxon>Agaricomycotina</taxon>
        <taxon>Agaricomycetes</taxon>
        <taxon>Agaricomycetidae</taxon>
        <taxon>Agaricales</taxon>
        <taxon>Marasmiineae</taxon>
        <taxon>Mycenaceae</taxon>
        <taxon>Mycena</taxon>
    </lineage>
</organism>
<accession>A0AAD7FPE8</accession>
<feature type="compositionally biased region" description="Basic and acidic residues" evidence="1">
    <location>
        <begin position="116"/>
        <end position="128"/>
    </location>
</feature>
<evidence type="ECO:0000313" key="3">
    <source>
        <dbReference type="EMBL" id="KAJ7636163.1"/>
    </source>
</evidence>
<protein>
    <recommendedName>
        <fullName evidence="5">Secreted protein</fullName>
    </recommendedName>
</protein>
<dbReference type="AlphaFoldDB" id="A0AAD7FPE8"/>
<comment type="caution">
    <text evidence="3">The sequence shown here is derived from an EMBL/GenBank/DDBJ whole genome shotgun (WGS) entry which is preliminary data.</text>
</comment>
<gene>
    <name evidence="3" type="ORF">B0H17DRAFT_1149559</name>
</gene>
<name>A0AAD7FPE8_MYCRO</name>
<evidence type="ECO:0000313" key="4">
    <source>
        <dbReference type="Proteomes" id="UP001221757"/>
    </source>
</evidence>
<feature type="region of interest" description="Disordered" evidence="1">
    <location>
        <begin position="113"/>
        <end position="137"/>
    </location>
</feature>
<dbReference type="Proteomes" id="UP001221757">
    <property type="component" value="Unassembled WGS sequence"/>
</dbReference>
<reference evidence="3" key="1">
    <citation type="submission" date="2023-03" db="EMBL/GenBank/DDBJ databases">
        <title>Massive genome expansion in bonnet fungi (Mycena s.s.) driven by repeated elements and novel gene families across ecological guilds.</title>
        <authorList>
            <consortium name="Lawrence Berkeley National Laboratory"/>
            <person name="Harder C.B."/>
            <person name="Miyauchi S."/>
            <person name="Viragh M."/>
            <person name="Kuo A."/>
            <person name="Thoen E."/>
            <person name="Andreopoulos B."/>
            <person name="Lu D."/>
            <person name="Skrede I."/>
            <person name="Drula E."/>
            <person name="Henrissat B."/>
            <person name="Morin E."/>
            <person name="Kohler A."/>
            <person name="Barry K."/>
            <person name="LaButti K."/>
            <person name="Morin E."/>
            <person name="Salamov A."/>
            <person name="Lipzen A."/>
            <person name="Mereny Z."/>
            <person name="Hegedus B."/>
            <person name="Baldrian P."/>
            <person name="Stursova M."/>
            <person name="Weitz H."/>
            <person name="Taylor A."/>
            <person name="Grigoriev I.V."/>
            <person name="Nagy L.G."/>
            <person name="Martin F."/>
            <person name="Kauserud H."/>
        </authorList>
    </citation>
    <scope>NUCLEOTIDE SEQUENCE</scope>
    <source>
        <strain evidence="3">CBHHK067</strain>
    </source>
</reference>
<proteinExistence type="predicted"/>
<evidence type="ECO:0000256" key="1">
    <source>
        <dbReference type="SAM" id="MobiDB-lite"/>
    </source>
</evidence>
<feature type="chain" id="PRO_5041949852" description="Secreted protein" evidence="2">
    <location>
        <begin position="16"/>
        <end position="137"/>
    </location>
</feature>
<feature type="signal peptide" evidence="2">
    <location>
        <begin position="1"/>
        <end position="15"/>
    </location>
</feature>
<keyword evidence="4" id="KW-1185">Reference proteome</keyword>
<keyword evidence="2" id="KW-0732">Signal</keyword>